<dbReference type="GO" id="GO:0005829">
    <property type="term" value="C:cytosol"/>
    <property type="evidence" value="ECO:0007669"/>
    <property type="project" value="TreeGrafter"/>
</dbReference>
<gene>
    <name evidence="3" type="ORF">PsYK624_043430</name>
</gene>
<evidence type="ECO:0000259" key="2">
    <source>
        <dbReference type="PROSITE" id="PS50053"/>
    </source>
</evidence>
<feature type="domain" description="Ubiquitin-like" evidence="2">
    <location>
        <begin position="138"/>
        <end position="213"/>
    </location>
</feature>
<dbReference type="GO" id="GO:0005654">
    <property type="term" value="C:nucleoplasm"/>
    <property type="evidence" value="ECO:0007669"/>
    <property type="project" value="TreeGrafter"/>
</dbReference>
<feature type="signal peptide" evidence="1">
    <location>
        <begin position="1"/>
        <end position="20"/>
    </location>
</feature>
<accession>A0A9P3G657</accession>
<dbReference type="PROSITE" id="PS50053">
    <property type="entry name" value="UBIQUITIN_2"/>
    <property type="match status" value="2"/>
</dbReference>
<reference evidence="3 4" key="1">
    <citation type="submission" date="2021-08" db="EMBL/GenBank/DDBJ databases">
        <title>Draft Genome Sequence of Phanerochaete sordida strain YK-624.</title>
        <authorList>
            <person name="Mori T."/>
            <person name="Dohra H."/>
            <person name="Suzuki T."/>
            <person name="Kawagishi H."/>
            <person name="Hirai H."/>
        </authorList>
    </citation>
    <scope>NUCLEOTIDE SEQUENCE [LARGE SCALE GENOMIC DNA]</scope>
    <source>
        <strain evidence="3 4">YK-624</strain>
    </source>
</reference>
<dbReference type="OrthoDB" id="1047367at2759"/>
<dbReference type="InterPro" id="IPR029071">
    <property type="entry name" value="Ubiquitin-like_domsf"/>
</dbReference>
<keyword evidence="4" id="KW-1185">Reference proteome</keyword>
<evidence type="ECO:0000313" key="4">
    <source>
        <dbReference type="Proteomes" id="UP000703269"/>
    </source>
</evidence>
<protein>
    <submittedName>
        <fullName evidence="3">Ubiquitin-like domain-containing protein</fullName>
    </submittedName>
</protein>
<dbReference type="PANTHER" id="PTHR10621:SF0">
    <property type="entry name" value="UV EXCISION REPAIR PROTEIN RAD23"/>
    <property type="match status" value="1"/>
</dbReference>
<sequence>MRFLIVSIYSLLVFIGLVAAVPATVRADGVDAVAKRGGETLERRDFAITVTDIAIDVTWTIPVSYTDDGAAVKSKVSTASGIGLDPADMTLTYNGRVIDDHTSIAAYAIGPGASLDVYLKTAADVTGRATVRTLVRRSPVTMELLDGTKFTLDVDLNETGATLKQQIQQHTGIATTSQRLVYNDQVVADANTLASYGIGSGSDYVHVVTEFQS</sequence>
<proteinExistence type="predicted"/>
<dbReference type="EMBL" id="BPQB01000009">
    <property type="protein sequence ID" value="GJE88260.1"/>
    <property type="molecule type" value="Genomic_DNA"/>
</dbReference>
<dbReference type="SMART" id="SM00213">
    <property type="entry name" value="UBQ"/>
    <property type="match status" value="2"/>
</dbReference>
<dbReference type="SUPFAM" id="SSF54236">
    <property type="entry name" value="Ubiquitin-like"/>
    <property type="match status" value="2"/>
</dbReference>
<keyword evidence="1" id="KW-0732">Signal</keyword>
<dbReference type="GO" id="GO:0043130">
    <property type="term" value="F:ubiquitin binding"/>
    <property type="evidence" value="ECO:0007669"/>
    <property type="project" value="TreeGrafter"/>
</dbReference>
<dbReference type="AlphaFoldDB" id="A0A9P3G657"/>
<dbReference type="Gene3D" id="3.10.20.90">
    <property type="entry name" value="Phosphatidylinositol 3-kinase Catalytic Subunit, Chain A, domain 1"/>
    <property type="match status" value="2"/>
</dbReference>
<dbReference type="InterPro" id="IPR000626">
    <property type="entry name" value="Ubiquitin-like_dom"/>
</dbReference>
<feature type="domain" description="Ubiquitin-like" evidence="2">
    <location>
        <begin position="46"/>
        <end position="124"/>
    </location>
</feature>
<feature type="chain" id="PRO_5040263916" evidence="1">
    <location>
        <begin position="21"/>
        <end position="213"/>
    </location>
</feature>
<dbReference type="GO" id="GO:0043161">
    <property type="term" value="P:proteasome-mediated ubiquitin-dependent protein catabolic process"/>
    <property type="evidence" value="ECO:0007669"/>
    <property type="project" value="TreeGrafter"/>
</dbReference>
<dbReference type="CDD" id="cd17039">
    <property type="entry name" value="Ubl_ubiquitin_like"/>
    <property type="match status" value="2"/>
</dbReference>
<dbReference type="GO" id="GO:0031593">
    <property type="term" value="F:polyubiquitin modification-dependent protein binding"/>
    <property type="evidence" value="ECO:0007669"/>
    <property type="project" value="TreeGrafter"/>
</dbReference>
<dbReference type="Proteomes" id="UP000703269">
    <property type="component" value="Unassembled WGS sequence"/>
</dbReference>
<evidence type="ECO:0000313" key="3">
    <source>
        <dbReference type="EMBL" id="GJE88260.1"/>
    </source>
</evidence>
<dbReference type="PANTHER" id="PTHR10621">
    <property type="entry name" value="UV EXCISION REPAIR PROTEIN RAD23"/>
    <property type="match status" value="1"/>
</dbReference>
<dbReference type="Pfam" id="PF00240">
    <property type="entry name" value="ubiquitin"/>
    <property type="match status" value="2"/>
</dbReference>
<organism evidence="3 4">
    <name type="scientific">Phanerochaete sordida</name>
    <dbReference type="NCBI Taxonomy" id="48140"/>
    <lineage>
        <taxon>Eukaryota</taxon>
        <taxon>Fungi</taxon>
        <taxon>Dikarya</taxon>
        <taxon>Basidiomycota</taxon>
        <taxon>Agaricomycotina</taxon>
        <taxon>Agaricomycetes</taxon>
        <taxon>Polyporales</taxon>
        <taxon>Phanerochaetaceae</taxon>
        <taxon>Phanerochaete</taxon>
    </lineage>
</organism>
<dbReference type="GO" id="GO:0070628">
    <property type="term" value="F:proteasome binding"/>
    <property type="evidence" value="ECO:0007669"/>
    <property type="project" value="TreeGrafter"/>
</dbReference>
<name>A0A9P3G657_9APHY</name>
<comment type="caution">
    <text evidence="3">The sequence shown here is derived from an EMBL/GenBank/DDBJ whole genome shotgun (WGS) entry which is preliminary data.</text>
</comment>
<evidence type="ECO:0000256" key="1">
    <source>
        <dbReference type="SAM" id="SignalP"/>
    </source>
</evidence>